<feature type="coiled-coil region" evidence="2">
    <location>
        <begin position="402"/>
        <end position="460"/>
    </location>
</feature>
<dbReference type="GO" id="GO:0005634">
    <property type="term" value="C:nucleus"/>
    <property type="evidence" value="ECO:0007669"/>
    <property type="project" value="TreeGrafter"/>
</dbReference>
<keyword evidence="2" id="KW-0175">Coiled coil</keyword>
<dbReference type="InterPro" id="IPR014840">
    <property type="entry name" value="HRD"/>
</dbReference>
<keyword evidence="4" id="KW-0472">Membrane</keyword>
<dbReference type="WBParaSite" id="MCU_003455-RA">
    <property type="protein sequence ID" value="MCU_003455-RA"/>
    <property type="gene ID" value="MCU_003455"/>
</dbReference>
<feature type="transmembrane region" description="Helical" evidence="4">
    <location>
        <begin position="7"/>
        <end position="27"/>
    </location>
</feature>
<feature type="domain" description="Hpc2-related" evidence="5">
    <location>
        <begin position="151"/>
        <end position="202"/>
    </location>
</feature>
<sequence>MSHTITFNLNFLFVFCSYFVLPLYLHIITSYRGFFSTPTDFILIGLNLKVSAYFDPLCVGRPRYIKALEFWAKSVVLSSLSMTDRTIVLEINLKNDNRNEFSYIDLVECKLGVKSDLNGSIDNQDSYLVELAKSFEKKYGQMLTVKNKGKKRRLRVDDFIDHGEGYDSQDSFIDDSEAVELVVAPTLSTKHGGFFINEGFLESIEDKSMDIEPPPGAQKQPKIDLTSSPTPSKRPNFKKDKSKQLLQRAVKQLAAPASSTANKTTKSGLSSLDAVFESVLSSVPTTNDMTKSPILNTENLKTSYKSPVQAPNNSASTLKFASATNSHNDSRLLPPIPDNLLSEVRKLLAFKPSTSVAAKSTFSPQFDSELLRFDALLSEKNILKMTKSAIYSYIAEQFGMKRKTLVAKLRKLKELKDDSKLEPMLIALKSAVSKAMSDILFAYNRDIASYQERLNTWETEKLTNPELKRPGAPKKIFRWNSDCRNLLERIVTFRMEATFNATGKCCDEEQMKRFLHTLIPLWPDNWISVASLWRAGLLTYQTMKQKLMPSTANDATISSPAAQNTAWSTKTTVTTTLTTSRPAVTTSFPTKTSISLSTVNKQIASVVNAKSSTPVSVPVTQTTLPTVISSSTPNARYTAPSNISSQIITSWVSNAGIRSSKEGVYMVQFAPPNKSAPTPPKSTAGPLIDLTEGCLASPPRQPLPPISSFSPPSIVSMTSPSVVARRIPSEGQGSSATSTSAVQPPLVSVSMGQLLGRTATTATSQQDQTNITLHAVSSIINAFHQQQRQQNQRFVGHENVRYTSPLGSRRQQPLLQNNSGDAKEPPLQNWDTVSRAYSSSSAHSVSPTTQSSTVARTQHQQSQQMRTSELPQTFVDLSKMSEHYRSWQQQYNITRDPPSDARRAADRTGK</sequence>
<evidence type="ECO:0000256" key="4">
    <source>
        <dbReference type="SAM" id="Phobius"/>
    </source>
</evidence>
<dbReference type="PANTHER" id="PTHR21669:SF28">
    <property type="entry name" value="YEMANUCLEIN"/>
    <property type="match status" value="1"/>
</dbReference>
<feature type="domain" description="Ubinuclein middle" evidence="6">
    <location>
        <begin position="335"/>
        <end position="533"/>
    </location>
</feature>
<evidence type="ECO:0000259" key="5">
    <source>
        <dbReference type="Pfam" id="PF08729"/>
    </source>
</evidence>
<keyword evidence="4" id="KW-0812">Transmembrane</keyword>
<keyword evidence="4" id="KW-1133">Transmembrane helix</keyword>
<evidence type="ECO:0000256" key="3">
    <source>
        <dbReference type="SAM" id="MobiDB-lite"/>
    </source>
</evidence>
<dbReference type="AlphaFoldDB" id="A0A5K3EXX3"/>
<keyword evidence="1" id="KW-0597">Phosphoprotein</keyword>
<dbReference type="InterPro" id="IPR026947">
    <property type="entry name" value="UBN_middle_dom"/>
</dbReference>
<evidence type="ECO:0000259" key="6">
    <source>
        <dbReference type="Pfam" id="PF14075"/>
    </source>
</evidence>
<accession>A0A5K3EXX3</accession>
<evidence type="ECO:0000256" key="2">
    <source>
        <dbReference type="SAM" id="Coils"/>
    </source>
</evidence>
<feature type="region of interest" description="Disordered" evidence="3">
    <location>
        <begin position="888"/>
        <end position="910"/>
    </location>
</feature>
<feature type="region of interest" description="Disordered" evidence="3">
    <location>
        <begin position="803"/>
        <end position="870"/>
    </location>
</feature>
<protein>
    <submittedName>
        <fullName evidence="7">UBN_AB domain-containing protein</fullName>
    </submittedName>
</protein>
<evidence type="ECO:0000313" key="7">
    <source>
        <dbReference type="WBParaSite" id="MCU_003455-RA"/>
    </source>
</evidence>
<feature type="compositionally biased region" description="Basic and acidic residues" evidence="3">
    <location>
        <begin position="897"/>
        <end position="910"/>
    </location>
</feature>
<dbReference type="Pfam" id="PF14075">
    <property type="entry name" value="UBN_AB"/>
    <property type="match status" value="1"/>
</dbReference>
<evidence type="ECO:0000256" key="1">
    <source>
        <dbReference type="ARBA" id="ARBA00022553"/>
    </source>
</evidence>
<dbReference type="PANTHER" id="PTHR21669">
    <property type="entry name" value="CAPZ-INTERACTING PROTEIN AND RELATED PROTEINS"/>
    <property type="match status" value="1"/>
</dbReference>
<proteinExistence type="predicted"/>
<feature type="compositionally biased region" description="Polar residues" evidence="3">
    <location>
        <begin position="853"/>
        <end position="870"/>
    </location>
</feature>
<dbReference type="GO" id="GO:0006325">
    <property type="term" value="P:chromatin organization"/>
    <property type="evidence" value="ECO:0007669"/>
    <property type="project" value="TreeGrafter"/>
</dbReference>
<organism evidence="7">
    <name type="scientific">Mesocestoides corti</name>
    <name type="common">Flatworm</name>
    <dbReference type="NCBI Taxonomy" id="53468"/>
    <lineage>
        <taxon>Eukaryota</taxon>
        <taxon>Metazoa</taxon>
        <taxon>Spiralia</taxon>
        <taxon>Lophotrochozoa</taxon>
        <taxon>Platyhelminthes</taxon>
        <taxon>Cestoda</taxon>
        <taxon>Eucestoda</taxon>
        <taxon>Cyclophyllidea</taxon>
        <taxon>Mesocestoididae</taxon>
        <taxon>Mesocestoides</taxon>
    </lineage>
</organism>
<reference evidence="7" key="1">
    <citation type="submission" date="2019-11" db="UniProtKB">
        <authorList>
            <consortium name="WormBaseParasite"/>
        </authorList>
    </citation>
    <scope>IDENTIFICATION</scope>
</reference>
<feature type="region of interest" description="Disordered" evidence="3">
    <location>
        <begin position="207"/>
        <end position="242"/>
    </location>
</feature>
<name>A0A5K3EXX3_MESCO</name>
<dbReference type="Pfam" id="PF08729">
    <property type="entry name" value="HUN"/>
    <property type="match status" value="1"/>
</dbReference>
<feature type="compositionally biased region" description="Low complexity" evidence="3">
    <location>
        <begin position="833"/>
        <end position="852"/>
    </location>
</feature>
<feature type="compositionally biased region" description="Polar residues" evidence="3">
    <location>
        <begin position="803"/>
        <end position="820"/>
    </location>
</feature>